<dbReference type="PANTHER" id="PTHR34227:SF1">
    <property type="entry name" value="DIMETHYL SULFOXIDE REDUCTASE CHAPERONE-RELATED"/>
    <property type="match status" value="1"/>
</dbReference>
<keyword evidence="1" id="KW-0143">Chaperone</keyword>
<dbReference type="Pfam" id="PF02613">
    <property type="entry name" value="Nitrate_red_del"/>
    <property type="match status" value="1"/>
</dbReference>
<dbReference type="InterPro" id="IPR036411">
    <property type="entry name" value="TorD-like_sf"/>
</dbReference>
<evidence type="ECO:0000313" key="3">
    <source>
        <dbReference type="Proteomes" id="UP000528322"/>
    </source>
</evidence>
<name>A0A7W8DHN7_9BACT</name>
<protein>
    <submittedName>
        <fullName evidence="2">TorA maturation chaperone TorD</fullName>
    </submittedName>
</protein>
<keyword evidence="3" id="KW-1185">Reference proteome</keyword>
<evidence type="ECO:0000256" key="1">
    <source>
        <dbReference type="ARBA" id="ARBA00023186"/>
    </source>
</evidence>
<sequence length="221" mass="25754">MDIQKYMDFEQKRAQGYQLLAALFYEPQRDLIESEQVFERLCETASEVCAEHMDSFKNLQKLFAKYSNQELLVDYSALFVGPTELIAAPYGSVYLDGERQLMGDSTMEVIKMYREHGLVIDKDYMNAPDHITAELEFMYYLLHNKVQLLGEGKLEQASLLYQSELKFYGNFLKPWIKPFTENIRKGINNEYYVALAEALQCFVETGVWKDMVPFEELVNPV</sequence>
<organism evidence="2 3">
    <name type="scientific">Desulfurispira natronophila</name>
    <dbReference type="NCBI Taxonomy" id="682562"/>
    <lineage>
        <taxon>Bacteria</taxon>
        <taxon>Pseudomonadati</taxon>
        <taxon>Chrysiogenota</taxon>
        <taxon>Chrysiogenia</taxon>
        <taxon>Chrysiogenales</taxon>
        <taxon>Chrysiogenaceae</taxon>
        <taxon>Desulfurispira</taxon>
    </lineage>
</organism>
<dbReference type="Proteomes" id="UP000528322">
    <property type="component" value="Unassembled WGS sequence"/>
</dbReference>
<gene>
    <name evidence="2" type="ORF">HNR37_001988</name>
</gene>
<comment type="caution">
    <text evidence="2">The sequence shown here is derived from an EMBL/GenBank/DDBJ whole genome shotgun (WGS) entry which is preliminary data.</text>
</comment>
<accession>A0A7W8DHN7</accession>
<evidence type="ECO:0000313" key="2">
    <source>
        <dbReference type="EMBL" id="MBB5022649.1"/>
    </source>
</evidence>
<dbReference type="InterPro" id="IPR020945">
    <property type="entry name" value="DMSO/NO3_reduct_chaperone"/>
</dbReference>
<dbReference type="RefSeq" id="WP_183733548.1">
    <property type="nucleotide sequence ID" value="NZ_JACHID010000014.1"/>
</dbReference>
<dbReference type="AlphaFoldDB" id="A0A7W8DHN7"/>
<dbReference type="Gene3D" id="1.10.3480.10">
    <property type="entry name" value="TorD-like"/>
    <property type="match status" value="1"/>
</dbReference>
<dbReference type="PANTHER" id="PTHR34227">
    <property type="entry name" value="CHAPERONE PROTEIN YCDY"/>
    <property type="match status" value="1"/>
</dbReference>
<dbReference type="EMBL" id="JACHID010000014">
    <property type="protein sequence ID" value="MBB5022649.1"/>
    <property type="molecule type" value="Genomic_DNA"/>
</dbReference>
<reference evidence="2 3" key="1">
    <citation type="submission" date="2020-08" db="EMBL/GenBank/DDBJ databases">
        <title>Genomic Encyclopedia of Type Strains, Phase IV (KMG-IV): sequencing the most valuable type-strain genomes for metagenomic binning, comparative biology and taxonomic classification.</title>
        <authorList>
            <person name="Goeker M."/>
        </authorList>
    </citation>
    <scope>NUCLEOTIDE SEQUENCE [LARGE SCALE GENOMIC DNA]</scope>
    <source>
        <strain evidence="2 3">DSM 22071</strain>
    </source>
</reference>
<dbReference type="SUPFAM" id="SSF89155">
    <property type="entry name" value="TorD-like"/>
    <property type="match status" value="1"/>
</dbReference>
<proteinExistence type="predicted"/>
<dbReference type="InterPro" id="IPR050289">
    <property type="entry name" value="TorD/DmsD_chaperones"/>
</dbReference>